<feature type="non-terminal residue" evidence="2">
    <location>
        <position position="24"/>
    </location>
</feature>
<evidence type="ECO:0000313" key="2">
    <source>
        <dbReference type="EMBL" id="MCI46499.1"/>
    </source>
</evidence>
<comment type="caution">
    <text evidence="2">The sequence shown here is derived from an EMBL/GenBank/DDBJ whole genome shotgun (WGS) entry which is preliminary data.</text>
</comment>
<accession>A0A392SCW7</accession>
<evidence type="ECO:0000313" key="3">
    <source>
        <dbReference type="Proteomes" id="UP000265520"/>
    </source>
</evidence>
<reference evidence="2 3" key="1">
    <citation type="journal article" date="2018" name="Front. Plant Sci.">
        <title>Red Clover (Trifolium pratense) and Zigzag Clover (T. medium) - A Picture of Genomic Similarities and Differences.</title>
        <authorList>
            <person name="Dluhosova J."/>
            <person name="Istvanek J."/>
            <person name="Nedelnik J."/>
            <person name="Repkova J."/>
        </authorList>
    </citation>
    <scope>NUCLEOTIDE SEQUENCE [LARGE SCALE GENOMIC DNA]</scope>
    <source>
        <strain evidence="3">cv. 10/8</strain>
        <tissue evidence="2">Leaf</tissue>
    </source>
</reference>
<protein>
    <submittedName>
        <fullName evidence="2">Uncharacterized protein</fullName>
    </submittedName>
</protein>
<dbReference type="EMBL" id="LXQA010358386">
    <property type="protein sequence ID" value="MCI46499.1"/>
    <property type="molecule type" value="Genomic_DNA"/>
</dbReference>
<dbReference type="Proteomes" id="UP000265520">
    <property type="component" value="Unassembled WGS sequence"/>
</dbReference>
<sequence length="24" mass="2561">MKKKSKTKTTKKKGSFASSASDSV</sequence>
<name>A0A392SCW7_9FABA</name>
<dbReference type="AlphaFoldDB" id="A0A392SCW7"/>
<feature type="region of interest" description="Disordered" evidence="1">
    <location>
        <begin position="1"/>
        <end position="24"/>
    </location>
</feature>
<proteinExistence type="predicted"/>
<feature type="compositionally biased region" description="Basic residues" evidence="1">
    <location>
        <begin position="1"/>
        <end position="14"/>
    </location>
</feature>
<organism evidence="2 3">
    <name type="scientific">Trifolium medium</name>
    <dbReference type="NCBI Taxonomy" id="97028"/>
    <lineage>
        <taxon>Eukaryota</taxon>
        <taxon>Viridiplantae</taxon>
        <taxon>Streptophyta</taxon>
        <taxon>Embryophyta</taxon>
        <taxon>Tracheophyta</taxon>
        <taxon>Spermatophyta</taxon>
        <taxon>Magnoliopsida</taxon>
        <taxon>eudicotyledons</taxon>
        <taxon>Gunneridae</taxon>
        <taxon>Pentapetalae</taxon>
        <taxon>rosids</taxon>
        <taxon>fabids</taxon>
        <taxon>Fabales</taxon>
        <taxon>Fabaceae</taxon>
        <taxon>Papilionoideae</taxon>
        <taxon>50 kb inversion clade</taxon>
        <taxon>NPAAA clade</taxon>
        <taxon>Hologalegina</taxon>
        <taxon>IRL clade</taxon>
        <taxon>Trifolieae</taxon>
        <taxon>Trifolium</taxon>
    </lineage>
</organism>
<keyword evidence="3" id="KW-1185">Reference proteome</keyword>
<evidence type="ECO:0000256" key="1">
    <source>
        <dbReference type="SAM" id="MobiDB-lite"/>
    </source>
</evidence>